<dbReference type="GeneID" id="100907494"/>
<evidence type="ECO:0000313" key="2">
    <source>
        <dbReference type="Proteomes" id="UP000694867"/>
    </source>
</evidence>
<accession>A0AAJ6QNN6</accession>
<name>A0AAJ6QNN6_9ACAR</name>
<dbReference type="Proteomes" id="UP000694867">
    <property type="component" value="Unplaced"/>
</dbReference>
<keyword evidence="2" id="KW-1185">Reference proteome</keyword>
<proteinExistence type="predicted"/>
<feature type="transmembrane region" description="Helical" evidence="1">
    <location>
        <begin position="12"/>
        <end position="36"/>
    </location>
</feature>
<gene>
    <name evidence="3" type="primary">LOC100907494</name>
</gene>
<organism evidence="2 3">
    <name type="scientific">Galendromus occidentalis</name>
    <name type="common">western predatory mite</name>
    <dbReference type="NCBI Taxonomy" id="34638"/>
    <lineage>
        <taxon>Eukaryota</taxon>
        <taxon>Metazoa</taxon>
        <taxon>Ecdysozoa</taxon>
        <taxon>Arthropoda</taxon>
        <taxon>Chelicerata</taxon>
        <taxon>Arachnida</taxon>
        <taxon>Acari</taxon>
        <taxon>Parasitiformes</taxon>
        <taxon>Mesostigmata</taxon>
        <taxon>Gamasina</taxon>
        <taxon>Phytoseioidea</taxon>
        <taxon>Phytoseiidae</taxon>
        <taxon>Typhlodrominae</taxon>
        <taxon>Galendromus</taxon>
    </lineage>
</organism>
<evidence type="ECO:0000256" key="1">
    <source>
        <dbReference type="SAM" id="Phobius"/>
    </source>
</evidence>
<sequence>MSSYTPVQKSLIAVGVFIGFILLVVILLRIFGRFFCPEKVTERLPRRFQPFFEIYTSNSYDFRGRLASLSSVSVDNPCYERFDQPKRRMTEETEPSMRTRENSSELIVDAARLEKTRSVFEKFVTDN</sequence>
<evidence type="ECO:0000313" key="3">
    <source>
        <dbReference type="RefSeq" id="XP_003738781.1"/>
    </source>
</evidence>
<keyword evidence="1" id="KW-1133">Transmembrane helix</keyword>
<keyword evidence="1" id="KW-0472">Membrane</keyword>
<reference evidence="3" key="1">
    <citation type="submission" date="2025-08" db="UniProtKB">
        <authorList>
            <consortium name="RefSeq"/>
        </authorList>
    </citation>
    <scope>IDENTIFICATION</scope>
</reference>
<dbReference type="KEGG" id="goe:100907494"/>
<keyword evidence="1" id="KW-0812">Transmembrane</keyword>
<protein>
    <submittedName>
        <fullName evidence="3">Uncharacterized protein LOC100907494</fullName>
    </submittedName>
</protein>
<dbReference type="AlphaFoldDB" id="A0AAJ6QNN6"/>
<dbReference type="RefSeq" id="XP_003738781.1">
    <property type="nucleotide sequence ID" value="XM_003738733.2"/>
</dbReference>